<dbReference type="InterPro" id="IPR004342">
    <property type="entry name" value="EXS_C"/>
</dbReference>
<evidence type="ECO:0008006" key="12">
    <source>
        <dbReference type="Google" id="ProtNLM"/>
    </source>
</evidence>
<evidence type="ECO:0000256" key="4">
    <source>
        <dbReference type="ARBA" id="ARBA00022989"/>
    </source>
</evidence>
<evidence type="ECO:0000259" key="8">
    <source>
        <dbReference type="PROSITE" id="PS51380"/>
    </source>
</evidence>
<keyword evidence="11" id="KW-1185">Reference proteome</keyword>
<feature type="transmembrane region" description="Helical" evidence="7">
    <location>
        <begin position="557"/>
        <end position="577"/>
    </location>
</feature>
<proteinExistence type="inferred from homology"/>
<accession>A0A5N6KK91</accession>
<dbReference type="GO" id="GO:0006817">
    <property type="term" value="P:phosphate ion transport"/>
    <property type="evidence" value="ECO:0007669"/>
    <property type="project" value="TreeGrafter"/>
</dbReference>
<evidence type="ECO:0000313" key="11">
    <source>
        <dbReference type="Proteomes" id="UP000326757"/>
    </source>
</evidence>
<dbReference type="GO" id="GO:0016036">
    <property type="term" value="P:cellular response to phosphate starvation"/>
    <property type="evidence" value="ECO:0007669"/>
    <property type="project" value="TreeGrafter"/>
</dbReference>
<feature type="transmembrane region" description="Helical" evidence="7">
    <location>
        <begin position="634"/>
        <end position="656"/>
    </location>
</feature>
<feature type="transmembrane region" description="Helical" evidence="7">
    <location>
        <begin position="685"/>
        <end position="708"/>
    </location>
</feature>
<comment type="caution">
    <text evidence="10">The sequence shown here is derived from an EMBL/GenBank/DDBJ whole genome shotgun (WGS) entry which is preliminary data.</text>
</comment>
<evidence type="ECO:0000313" key="10">
    <source>
        <dbReference type="EMBL" id="KAB8304011.1"/>
    </source>
</evidence>
<gene>
    <name evidence="10" type="ORF">EYC80_005361</name>
</gene>
<feature type="compositionally biased region" description="Polar residues" evidence="6">
    <location>
        <begin position="932"/>
        <end position="944"/>
    </location>
</feature>
<dbReference type="PANTHER" id="PTHR10783:SF103">
    <property type="entry name" value="SOLUTE CARRIER FAMILY 53 MEMBER 1"/>
    <property type="match status" value="1"/>
</dbReference>
<dbReference type="GO" id="GO:0005794">
    <property type="term" value="C:Golgi apparatus"/>
    <property type="evidence" value="ECO:0007669"/>
    <property type="project" value="TreeGrafter"/>
</dbReference>
<name>A0A5N6KK91_MONLA</name>
<dbReference type="PROSITE" id="PS51380">
    <property type="entry name" value="EXS"/>
    <property type="match status" value="1"/>
</dbReference>
<keyword evidence="3 7" id="KW-0812">Transmembrane</keyword>
<comment type="similarity">
    <text evidence="2">Belongs to the SYG1 (TC 2.A.94) family.</text>
</comment>
<feature type="compositionally biased region" description="Polar residues" evidence="6">
    <location>
        <begin position="366"/>
        <end position="394"/>
    </location>
</feature>
<dbReference type="PANTHER" id="PTHR10783">
    <property type="entry name" value="XENOTROPIC AND POLYTROPIC RETROVIRUS RECEPTOR 1-RELATED"/>
    <property type="match status" value="1"/>
</dbReference>
<dbReference type="PROSITE" id="PS51382">
    <property type="entry name" value="SPX"/>
    <property type="match status" value="1"/>
</dbReference>
<dbReference type="CDD" id="cd14475">
    <property type="entry name" value="SPX_SYG1_like"/>
    <property type="match status" value="1"/>
</dbReference>
<sequence length="1036" mass="119239">MKFAKELDQNLVPEWRVKYLDYKQGKKKVKAVARAAHRINSSPQADVRSNLVPKTGSVYGATSPFVPRKLQSSRTFDGTADPSESHSGRNNGGASRETAEETASSKLISKIPIAERSIPTDHTSDGMYGSFVPTPPAMDMHTFELPDPAIKPDSPVENGRIMSTISRKASLEIEVPERTPERTPAIFPQNAYEIGTTSSPTRPAFASLRRPGSQASKPDERTMLKRIFSVGTPLTKPTSRPDVDMVAFDHVRMRQQEFFSWMNSELEKVETFYRSKEDEAGIRLQVLREQLHEMRNRRIQEVADAEHARAIRKDDERSVMGRISRGRSGDEDPNEHSSKDHRNAWLRPLGRIVDNAKATALRPHPGSNSRALASMRNSPELQYKSQSEDLNTPNENRDYVRRPRENDVSYRTAKRKLKSALQEYYRGMELLKSYALLNRTAFRKINKKYDKAVNAHPPLRFMTEKVNKAWFVNSDVLDGHIHVVEDLYARYFERGNHKVAVGKLRKTIGGKSIDQSGSAFRNGVLIGIGAVFSIQGVIHGAELLEHPDPTIRFQTGYLLQIYGGYFLALYLFSLFCFDCSIWTRNKINYKFVFEFDPRHDLDWRQLSEFPAFLILLFGLFLWVNFSSYGTPEMFIYYPIILIFVTILIIFMPAPIIFYRSRKWFVYSHWRLLLAGLYPVEFRDFFLGDMYCSLTYFMSNIELFFCLYATSWHNPTKCNSTNSRLLGFFSTLPAIWRLLQCLRRYRDTGNMFPHLVNGGKYAMTIIFYVTLSIYRIDRDQTNLIVFSFFAALNAVYVSIWDLLMDWSLLQPGANKPLLRDVRGFKTTWWYYVAMIIDPILRFNWIFYSIYTHDLQHSSAVSFFVGFSEISRRGMWTLFRVENEHCSNVARFKAFRDVALPYDLESGESEESRPITPVEPNEASPALDRHRTHTSGLSQQQTNTSSVRRRPQRTFTKVLADAHTQDFQKKKRPAMDNEKDLKSSNVNDADMGRVTSSEDDEDDDEDDDEQDRQDRLDVDELVRTGKGGGGRKQSRRGA</sequence>
<reference evidence="10 11" key="1">
    <citation type="submission" date="2019-06" db="EMBL/GenBank/DDBJ databases">
        <title>Genome Sequence of the Brown Rot Fungal Pathogen Monilinia laxa.</title>
        <authorList>
            <person name="De Miccolis Angelini R.M."/>
            <person name="Landi L."/>
            <person name="Abate D."/>
            <person name="Pollastro S."/>
            <person name="Romanazzi G."/>
            <person name="Faretra F."/>
        </authorList>
    </citation>
    <scope>NUCLEOTIDE SEQUENCE [LARGE SCALE GENOMIC DNA]</scope>
    <source>
        <strain evidence="10 11">Mlax316</strain>
    </source>
</reference>
<feature type="compositionally biased region" description="Basic and acidic residues" evidence="6">
    <location>
        <begin position="327"/>
        <end position="343"/>
    </location>
</feature>
<feature type="transmembrane region" description="Helical" evidence="7">
    <location>
        <begin position="827"/>
        <end position="846"/>
    </location>
</feature>
<feature type="transmembrane region" description="Helical" evidence="7">
    <location>
        <begin position="782"/>
        <end position="807"/>
    </location>
</feature>
<feature type="transmembrane region" description="Helical" evidence="7">
    <location>
        <begin position="609"/>
        <end position="628"/>
    </location>
</feature>
<feature type="compositionally biased region" description="Basic and acidic residues" evidence="6">
    <location>
        <begin position="310"/>
        <end position="319"/>
    </location>
</feature>
<evidence type="ECO:0000256" key="6">
    <source>
        <dbReference type="SAM" id="MobiDB-lite"/>
    </source>
</evidence>
<feature type="transmembrane region" description="Helical" evidence="7">
    <location>
        <begin position="758"/>
        <end position="775"/>
    </location>
</feature>
<organism evidence="10 11">
    <name type="scientific">Monilinia laxa</name>
    <name type="common">Brown rot fungus</name>
    <name type="synonym">Sclerotinia laxa</name>
    <dbReference type="NCBI Taxonomy" id="61186"/>
    <lineage>
        <taxon>Eukaryota</taxon>
        <taxon>Fungi</taxon>
        <taxon>Dikarya</taxon>
        <taxon>Ascomycota</taxon>
        <taxon>Pezizomycotina</taxon>
        <taxon>Leotiomycetes</taxon>
        <taxon>Helotiales</taxon>
        <taxon>Sclerotiniaceae</taxon>
        <taxon>Monilinia</taxon>
    </lineage>
</organism>
<evidence type="ECO:0000256" key="3">
    <source>
        <dbReference type="ARBA" id="ARBA00022692"/>
    </source>
</evidence>
<feature type="compositionally biased region" description="Basic and acidic residues" evidence="6">
    <location>
        <begin position="395"/>
        <end position="407"/>
    </location>
</feature>
<feature type="region of interest" description="Disordered" evidence="6">
    <location>
        <begin position="310"/>
        <end position="346"/>
    </location>
</feature>
<dbReference type="Pfam" id="PF03124">
    <property type="entry name" value="EXS"/>
    <property type="match status" value="1"/>
</dbReference>
<protein>
    <recommendedName>
        <fullName evidence="12">EXS domain-containing protein</fullName>
    </recommendedName>
</protein>
<feature type="compositionally biased region" description="Basic and acidic residues" evidence="6">
    <location>
        <begin position="961"/>
        <end position="980"/>
    </location>
</feature>
<feature type="domain" description="SPX" evidence="9">
    <location>
        <begin position="1"/>
        <end position="463"/>
    </location>
</feature>
<evidence type="ECO:0000256" key="5">
    <source>
        <dbReference type="ARBA" id="ARBA00023136"/>
    </source>
</evidence>
<comment type="subcellular location">
    <subcellularLocation>
        <location evidence="1">Membrane</location>
        <topology evidence="1">Multi-pass membrane protein</topology>
    </subcellularLocation>
</comment>
<dbReference type="Pfam" id="PF03105">
    <property type="entry name" value="SPX"/>
    <property type="match status" value="1"/>
</dbReference>
<feature type="compositionally biased region" description="Basic and acidic residues" evidence="6">
    <location>
        <begin position="1010"/>
        <end position="1021"/>
    </location>
</feature>
<dbReference type="InterPro" id="IPR004331">
    <property type="entry name" value="SPX_dom"/>
</dbReference>
<keyword evidence="5 7" id="KW-0472">Membrane</keyword>
<dbReference type="Proteomes" id="UP000326757">
    <property type="component" value="Unassembled WGS sequence"/>
</dbReference>
<feature type="region of interest" description="Disordered" evidence="6">
    <location>
        <begin position="904"/>
        <end position="1036"/>
    </location>
</feature>
<evidence type="ECO:0000259" key="9">
    <source>
        <dbReference type="PROSITE" id="PS51382"/>
    </source>
</evidence>
<dbReference type="GO" id="GO:0005886">
    <property type="term" value="C:plasma membrane"/>
    <property type="evidence" value="ECO:0007669"/>
    <property type="project" value="TreeGrafter"/>
</dbReference>
<feature type="domain" description="EXS" evidence="8">
    <location>
        <begin position="716"/>
        <end position="910"/>
    </location>
</feature>
<dbReference type="OrthoDB" id="9970435at2759"/>
<feature type="region of interest" description="Disordered" evidence="6">
    <location>
        <begin position="58"/>
        <end position="113"/>
    </location>
</feature>
<feature type="region of interest" description="Disordered" evidence="6">
    <location>
        <begin position="360"/>
        <end position="407"/>
    </location>
</feature>
<evidence type="ECO:0000256" key="1">
    <source>
        <dbReference type="ARBA" id="ARBA00004141"/>
    </source>
</evidence>
<dbReference type="GO" id="GO:0000822">
    <property type="term" value="F:inositol hexakisphosphate binding"/>
    <property type="evidence" value="ECO:0007669"/>
    <property type="project" value="TreeGrafter"/>
</dbReference>
<evidence type="ECO:0000256" key="7">
    <source>
        <dbReference type="SAM" id="Phobius"/>
    </source>
</evidence>
<feature type="compositionally biased region" description="Acidic residues" evidence="6">
    <location>
        <begin position="995"/>
        <end position="1009"/>
    </location>
</feature>
<keyword evidence="4 7" id="KW-1133">Transmembrane helix</keyword>
<evidence type="ECO:0000256" key="2">
    <source>
        <dbReference type="ARBA" id="ARBA00009665"/>
    </source>
</evidence>
<dbReference type="AlphaFoldDB" id="A0A5N6KK91"/>
<dbReference type="EMBL" id="VIGI01000002">
    <property type="protein sequence ID" value="KAB8304011.1"/>
    <property type="molecule type" value="Genomic_DNA"/>
</dbReference>
<feature type="region of interest" description="Disordered" evidence="6">
    <location>
        <begin position="193"/>
        <end position="218"/>
    </location>
</feature>